<dbReference type="CDD" id="cd07377">
    <property type="entry name" value="WHTH_GntR"/>
    <property type="match status" value="1"/>
</dbReference>
<dbReference type="InterPro" id="IPR036390">
    <property type="entry name" value="WH_DNA-bd_sf"/>
</dbReference>
<name>A0ABV9E745_9ACTN</name>
<evidence type="ECO:0000256" key="2">
    <source>
        <dbReference type="ARBA" id="ARBA00023125"/>
    </source>
</evidence>
<dbReference type="PANTHER" id="PTHR43537">
    <property type="entry name" value="TRANSCRIPTIONAL REGULATOR, GNTR FAMILY"/>
    <property type="match status" value="1"/>
</dbReference>
<dbReference type="InterPro" id="IPR008920">
    <property type="entry name" value="TF_FadR/GntR_C"/>
</dbReference>
<dbReference type="SMART" id="SM00895">
    <property type="entry name" value="FCD"/>
    <property type="match status" value="1"/>
</dbReference>
<evidence type="ECO:0000256" key="3">
    <source>
        <dbReference type="ARBA" id="ARBA00023163"/>
    </source>
</evidence>
<dbReference type="SUPFAM" id="SSF48008">
    <property type="entry name" value="GntR ligand-binding domain-like"/>
    <property type="match status" value="1"/>
</dbReference>
<dbReference type="PRINTS" id="PR00035">
    <property type="entry name" value="HTHGNTR"/>
</dbReference>
<dbReference type="Gene3D" id="1.20.120.530">
    <property type="entry name" value="GntR ligand-binding domain-like"/>
    <property type="match status" value="1"/>
</dbReference>
<accession>A0ABV9E745</accession>
<protein>
    <submittedName>
        <fullName evidence="5">GntR family transcriptional regulator</fullName>
    </submittedName>
</protein>
<keyword evidence="3" id="KW-0804">Transcription</keyword>
<reference evidence="6" key="1">
    <citation type="journal article" date="2019" name="Int. J. Syst. Evol. Microbiol.">
        <title>The Global Catalogue of Microorganisms (GCM) 10K type strain sequencing project: providing services to taxonomists for standard genome sequencing and annotation.</title>
        <authorList>
            <consortium name="The Broad Institute Genomics Platform"/>
            <consortium name="The Broad Institute Genome Sequencing Center for Infectious Disease"/>
            <person name="Wu L."/>
            <person name="Ma J."/>
        </authorList>
    </citation>
    <scope>NUCLEOTIDE SEQUENCE [LARGE SCALE GENOMIC DNA]</scope>
    <source>
        <strain evidence="6">CCUG 49560</strain>
    </source>
</reference>
<feature type="domain" description="HTH gntR-type" evidence="4">
    <location>
        <begin position="18"/>
        <end position="85"/>
    </location>
</feature>
<dbReference type="RefSeq" id="WP_262842619.1">
    <property type="nucleotide sequence ID" value="NZ_JANZYP010000012.1"/>
</dbReference>
<gene>
    <name evidence="5" type="ORF">ACFO8L_04580</name>
</gene>
<dbReference type="InterPro" id="IPR011711">
    <property type="entry name" value="GntR_C"/>
</dbReference>
<dbReference type="PANTHER" id="PTHR43537:SF41">
    <property type="entry name" value="TRANSCRIPTIONAL REGULATORY PROTEIN"/>
    <property type="match status" value="1"/>
</dbReference>
<keyword evidence="2" id="KW-0238">DNA-binding</keyword>
<dbReference type="SMART" id="SM00345">
    <property type="entry name" value="HTH_GNTR"/>
    <property type="match status" value="1"/>
</dbReference>
<dbReference type="EMBL" id="JBHSFN010000002">
    <property type="protein sequence ID" value="MFC4585330.1"/>
    <property type="molecule type" value="Genomic_DNA"/>
</dbReference>
<evidence type="ECO:0000313" key="5">
    <source>
        <dbReference type="EMBL" id="MFC4585330.1"/>
    </source>
</evidence>
<dbReference type="Proteomes" id="UP001595891">
    <property type="component" value="Unassembled WGS sequence"/>
</dbReference>
<dbReference type="SUPFAM" id="SSF46785">
    <property type="entry name" value="Winged helix' DNA-binding domain"/>
    <property type="match status" value="1"/>
</dbReference>
<dbReference type="Gene3D" id="1.10.10.10">
    <property type="entry name" value="Winged helix-like DNA-binding domain superfamily/Winged helix DNA-binding domain"/>
    <property type="match status" value="1"/>
</dbReference>
<keyword evidence="6" id="KW-1185">Reference proteome</keyword>
<dbReference type="Pfam" id="PF07729">
    <property type="entry name" value="FCD"/>
    <property type="match status" value="1"/>
</dbReference>
<dbReference type="InterPro" id="IPR000524">
    <property type="entry name" value="Tscrpt_reg_HTH_GntR"/>
</dbReference>
<dbReference type="InterPro" id="IPR036388">
    <property type="entry name" value="WH-like_DNA-bd_sf"/>
</dbReference>
<comment type="caution">
    <text evidence="5">The sequence shown here is derived from an EMBL/GenBank/DDBJ whole genome shotgun (WGS) entry which is preliminary data.</text>
</comment>
<evidence type="ECO:0000313" key="6">
    <source>
        <dbReference type="Proteomes" id="UP001595891"/>
    </source>
</evidence>
<sequence>MTTLTRPAGSKANGGPENAASRRIAGYLREAILSGEIAPGERIRQEDVAERFGASRLPVREALRMIEAEGLIDSQTHKGAWVPRLSGHEVDVIYQMRERLEPLALAESLPHLTEDDLRRLEAIQERIEAGDGIGEFLALDREFHLLTYSGCPIDQLSSMVVRLWNSTQHYRRAFMHLTGPGRRWVINAEHRLLLDAIARRDAVDAERHLGGHIRRTRIELSAHPEVFEGTAR</sequence>
<proteinExistence type="predicted"/>
<dbReference type="Pfam" id="PF00392">
    <property type="entry name" value="GntR"/>
    <property type="match status" value="1"/>
</dbReference>
<evidence type="ECO:0000259" key="4">
    <source>
        <dbReference type="PROSITE" id="PS50949"/>
    </source>
</evidence>
<dbReference type="PROSITE" id="PS50949">
    <property type="entry name" value="HTH_GNTR"/>
    <property type="match status" value="1"/>
</dbReference>
<organism evidence="5 6">
    <name type="scientific">Sphaerisporangium corydalis</name>
    <dbReference type="NCBI Taxonomy" id="1441875"/>
    <lineage>
        <taxon>Bacteria</taxon>
        <taxon>Bacillati</taxon>
        <taxon>Actinomycetota</taxon>
        <taxon>Actinomycetes</taxon>
        <taxon>Streptosporangiales</taxon>
        <taxon>Streptosporangiaceae</taxon>
        <taxon>Sphaerisporangium</taxon>
    </lineage>
</organism>
<evidence type="ECO:0000256" key="1">
    <source>
        <dbReference type="ARBA" id="ARBA00023015"/>
    </source>
</evidence>
<keyword evidence="1" id="KW-0805">Transcription regulation</keyword>